<keyword evidence="4 5" id="KW-0472">Membrane</keyword>
<dbReference type="InterPro" id="IPR017501">
    <property type="entry name" value="Phage_infect_YhgE_C"/>
</dbReference>
<dbReference type="Proteomes" id="UP001204142">
    <property type="component" value="Unassembled WGS sequence"/>
</dbReference>
<evidence type="ECO:0000256" key="4">
    <source>
        <dbReference type="ARBA" id="ARBA00023136"/>
    </source>
</evidence>
<name>A0ABT1WFW7_9BURK</name>
<protein>
    <submittedName>
        <fullName evidence="6">YhgE/Pip domain-containing protein</fullName>
    </submittedName>
</protein>
<feature type="transmembrane region" description="Helical" evidence="5">
    <location>
        <begin position="26"/>
        <end position="47"/>
    </location>
</feature>
<dbReference type="NCBIfam" id="TIGR03061">
    <property type="entry name" value="pip_yhgE_Nterm"/>
    <property type="match status" value="1"/>
</dbReference>
<dbReference type="NCBIfam" id="TIGR03062">
    <property type="entry name" value="pip_yhgE_Cterm"/>
    <property type="match status" value="1"/>
</dbReference>
<evidence type="ECO:0000256" key="1">
    <source>
        <dbReference type="ARBA" id="ARBA00004141"/>
    </source>
</evidence>
<evidence type="ECO:0000313" key="6">
    <source>
        <dbReference type="EMBL" id="MCQ8896417.1"/>
    </source>
</evidence>
<dbReference type="InterPro" id="IPR017500">
    <property type="entry name" value="Phage_infect_YhgE_N"/>
</dbReference>
<comment type="caution">
    <text evidence="6">The sequence shown here is derived from an EMBL/GenBank/DDBJ whole genome shotgun (WGS) entry which is preliminary data.</text>
</comment>
<reference evidence="6 7" key="1">
    <citation type="submission" date="2022-07" db="EMBL/GenBank/DDBJ databases">
        <authorList>
            <person name="Xamxidin M."/>
            <person name="Wu M."/>
        </authorList>
    </citation>
    <scope>NUCLEOTIDE SEQUENCE [LARGE SCALE GENOMIC DNA]</scope>
    <source>
        <strain evidence="6 7">NBRC 111650</strain>
    </source>
</reference>
<feature type="transmembrane region" description="Helical" evidence="5">
    <location>
        <begin position="633"/>
        <end position="651"/>
    </location>
</feature>
<accession>A0ABT1WFW7</accession>
<dbReference type="PANTHER" id="PTHR43077:SF10">
    <property type="entry name" value="TRANSPORT PERMEASE PROTEIN"/>
    <property type="match status" value="1"/>
</dbReference>
<dbReference type="RefSeq" id="WP_256764190.1">
    <property type="nucleotide sequence ID" value="NZ_JANIGO010000002.1"/>
</dbReference>
<evidence type="ECO:0000256" key="5">
    <source>
        <dbReference type="SAM" id="Phobius"/>
    </source>
</evidence>
<dbReference type="InterPro" id="IPR023908">
    <property type="entry name" value="xxxLxxG_rpt"/>
</dbReference>
<dbReference type="PANTHER" id="PTHR43077">
    <property type="entry name" value="TRANSPORT PERMEASE YVFS-RELATED"/>
    <property type="match status" value="1"/>
</dbReference>
<dbReference type="EMBL" id="JANIGO010000002">
    <property type="protein sequence ID" value="MCQ8896417.1"/>
    <property type="molecule type" value="Genomic_DNA"/>
</dbReference>
<gene>
    <name evidence="6" type="ORF">NQT62_08235</name>
</gene>
<evidence type="ECO:0000256" key="2">
    <source>
        <dbReference type="ARBA" id="ARBA00022692"/>
    </source>
</evidence>
<evidence type="ECO:0000256" key="3">
    <source>
        <dbReference type="ARBA" id="ARBA00022989"/>
    </source>
</evidence>
<feature type="transmembrane region" description="Helical" evidence="5">
    <location>
        <begin position="520"/>
        <end position="543"/>
    </location>
</feature>
<dbReference type="InterPro" id="IPR051328">
    <property type="entry name" value="T7SS_ABC-Transporter"/>
</dbReference>
<evidence type="ECO:0000313" key="7">
    <source>
        <dbReference type="Proteomes" id="UP001204142"/>
    </source>
</evidence>
<feature type="transmembrane region" description="Helical" evidence="5">
    <location>
        <begin position="549"/>
        <end position="570"/>
    </location>
</feature>
<feature type="transmembrane region" description="Helical" evidence="5">
    <location>
        <begin position="481"/>
        <end position="499"/>
    </location>
</feature>
<keyword evidence="7" id="KW-1185">Reference proteome</keyword>
<dbReference type="Gene3D" id="3.40.1710.10">
    <property type="entry name" value="abc type-2 transporter like domain"/>
    <property type="match status" value="1"/>
</dbReference>
<keyword evidence="2 5" id="KW-0812">Transmembrane</keyword>
<keyword evidence="3 5" id="KW-1133">Transmembrane helix</keyword>
<organism evidence="6 7">
    <name type="scientific">Limnobacter humi</name>
    <dbReference type="NCBI Taxonomy" id="1778671"/>
    <lineage>
        <taxon>Bacteria</taxon>
        <taxon>Pseudomonadati</taxon>
        <taxon>Pseudomonadota</taxon>
        <taxon>Betaproteobacteria</taxon>
        <taxon>Burkholderiales</taxon>
        <taxon>Burkholderiaceae</taxon>
        <taxon>Limnobacter</taxon>
    </lineage>
</organism>
<dbReference type="NCBIfam" id="TIGR03057">
    <property type="entry name" value="xxxLxxG_by_4"/>
    <property type="match status" value="2"/>
</dbReference>
<proteinExistence type="predicted"/>
<sequence>MGLVRQIQSVVHADWGLLRRYPRLRLSAFGVCFIPALYATIYISSMWDPESKAPQLPVLIVNHDAGTAYKGEAIHVGQSLTDKLQADRKLGFVLQPDEQKARAMVRDGEVDFALIIPENFSAEAVGASRSGAGELVVFTSEGNNYTGANVAKKFAPEVSRRLNELLNERRWTKVSEIAADSEIKVAKLKEGVSALNAGAARLKEGLEKASEGSTQLNAGLGKARDAGVKISAGAGQLRDSGLKITEGMKQLGGGIAQMNAKLPADTDLAALKDGATQVAEGNAQLSQGLGELKAGSVRLTDGLTELKTKTASIPFFGTKVSNGAAQLEEGSIKLGNGLSKAKGGSDTLADGSARVRDGVVKLSDGMGQLAGGIRTMHSKMPAASDLDRYGDGLTTLAGATGQLSQGLNRLEEGSGKLDNGLAQLADGAGQLSNGLNLLDEAVPSKLNIPNINPAGFSSTVQTRVEVAAPVQNNGSAFGSNFIPLSLWVGAVMTSFLFHYRKLPLSLAHHGNWSKCIGKMLIPSFIVAGQVVIMLLTVGLLLGISIAHPVLLTITLFTASIVFVSIVMALVRWLGDTGKVMAVLFLILQLSSSGAIVPIQLSGELFQLLHPYLPFTWVVKATKVALFDAFDGQWLWMYAHMLLTPLVLWPIATYTGRWVHVPDEQYVPALDVT</sequence>
<feature type="transmembrane region" description="Helical" evidence="5">
    <location>
        <begin position="582"/>
        <end position="600"/>
    </location>
</feature>
<comment type="subcellular location">
    <subcellularLocation>
        <location evidence="1">Membrane</location>
        <topology evidence="1">Multi-pass membrane protein</topology>
    </subcellularLocation>
</comment>